<dbReference type="InterPro" id="IPR001584">
    <property type="entry name" value="Integrase_cat-core"/>
</dbReference>
<accession>A0ABR1EJC5</accession>
<dbReference type="PANTHER" id="PTHR37984">
    <property type="entry name" value="PROTEIN CBG26694"/>
    <property type="match status" value="1"/>
</dbReference>
<gene>
    <name evidence="2" type="primary">Necator_chrX.g23089</name>
    <name evidence="2" type="ORF">RB195_022926</name>
</gene>
<dbReference type="SUPFAM" id="SSF53098">
    <property type="entry name" value="Ribonuclease H-like"/>
    <property type="match status" value="1"/>
</dbReference>
<dbReference type="Gene3D" id="3.30.420.10">
    <property type="entry name" value="Ribonuclease H-like superfamily/Ribonuclease H"/>
    <property type="match status" value="2"/>
</dbReference>
<organism evidence="2 3">
    <name type="scientific">Necator americanus</name>
    <name type="common">Human hookworm</name>
    <dbReference type="NCBI Taxonomy" id="51031"/>
    <lineage>
        <taxon>Eukaryota</taxon>
        <taxon>Metazoa</taxon>
        <taxon>Ecdysozoa</taxon>
        <taxon>Nematoda</taxon>
        <taxon>Chromadorea</taxon>
        <taxon>Rhabditida</taxon>
        <taxon>Rhabditina</taxon>
        <taxon>Rhabditomorpha</taxon>
        <taxon>Strongyloidea</taxon>
        <taxon>Ancylostomatidae</taxon>
        <taxon>Bunostominae</taxon>
        <taxon>Necator</taxon>
    </lineage>
</organism>
<evidence type="ECO:0000313" key="3">
    <source>
        <dbReference type="Proteomes" id="UP001303046"/>
    </source>
</evidence>
<dbReference type="InterPro" id="IPR036397">
    <property type="entry name" value="RNaseH_sf"/>
</dbReference>
<name>A0ABR1EJC5_NECAM</name>
<sequence>MFVSDEEVGHTFAYWYKRYGPVIRDSVLPDSKKRDLVLMKLDEDTYRKYPDDILPKQPHEIDFETTVTNLEKLFASKKALIRRRYECLRINCPPMTASYVSFRDYANMIKRMDEEARLKELDYTALKTLQFVAGLQDPSLCEVRLRMLRRLDTHTEESPLTIEHLVAECENFTALKMDNTDMEEDATETKKTIQPSQEEEEEEMLARGYAYWTNINRDIEEVVRHCRNYQEAAKMPKKTVLNSWTSEKKPWDRIHIDYVGPLNGRMYLVVVDAYSKWPEVFEMSSSSSTATLRELRMLFSRFGNPRGIEHVRSPPFHLQSNGQVERFVDTLKRTLQKIKEGGTSKKLAEFLQCYRRTPCASTPGHLSPAEVFLRRQLRMSLTLLKESAKEEGTGNVEIEEQFNRRHGAQKRSYHQEELVWIPLNQEDRRYNGMARTIADFKDNVKDRAQIIVPPTTTRPARQCRPPRRLQPDLKMKTYAMCSS</sequence>
<dbReference type="InterPro" id="IPR055510">
    <property type="entry name" value="DUF7083"/>
</dbReference>
<reference evidence="2 3" key="1">
    <citation type="submission" date="2023-08" db="EMBL/GenBank/DDBJ databases">
        <title>A Necator americanus chromosomal reference genome.</title>
        <authorList>
            <person name="Ilik V."/>
            <person name="Petrzelkova K.J."/>
            <person name="Pardy F."/>
            <person name="Fuh T."/>
            <person name="Niatou-Singa F.S."/>
            <person name="Gouil Q."/>
            <person name="Baker L."/>
            <person name="Ritchie M.E."/>
            <person name="Jex A.R."/>
            <person name="Gazzola D."/>
            <person name="Li H."/>
            <person name="Toshio Fujiwara R."/>
            <person name="Zhan B."/>
            <person name="Aroian R.V."/>
            <person name="Pafco B."/>
            <person name="Schwarz E.M."/>
        </authorList>
    </citation>
    <scope>NUCLEOTIDE SEQUENCE [LARGE SCALE GENOMIC DNA]</scope>
    <source>
        <strain evidence="2 3">Aroian</strain>
        <tissue evidence="2">Whole animal</tissue>
    </source>
</reference>
<dbReference type="InterPro" id="IPR050951">
    <property type="entry name" value="Retrovirus_Pol_polyprotein"/>
</dbReference>
<dbReference type="EMBL" id="JAVFWL010000006">
    <property type="protein sequence ID" value="KAK6762016.1"/>
    <property type="molecule type" value="Genomic_DNA"/>
</dbReference>
<dbReference type="Proteomes" id="UP001303046">
    <property type="component" value="Unassembled WGS sequence"/>
</dbReference>
<protein>
    <recommendedName>
        <fullName evidence="1">Integrase catalytic domain-containing protein</fullName>
    </recommendedName>
</protein>
<dbReference type="PROSITE" id="PS50994">
    <property type="entry name" value="INTEGRASE"/>
    <property type="match status" value="1"/>
</dbReference>
<proteinExistence type="predicted"/>
<evidence type="ECO:0000259" key="1">
    <source>
        <dbReference type="PROSITE" id="PS50994"/>
    </source>
</evidence>
<dbReference type="PANTHER" id="PTHR37984:SF5">
    <property type="entry name" value="PROTEIN NYNRIN-LIKE"/>
    <property type="match status" value="1"/>
</dbReference>
<comment type="caution">
    <text evidence="2">The sequence shown here is derived from an EMBL/GenBank/DDBJ whole genome shotgun (WGS) entry which is preliminary data.</text>
</comment>
<dbReference type="InterPro" id="IPR012337">
    <property type="entry name" value="RNaseH-like_sf"/>
</dbReference>
<feature type="domain" description="Integrase catalytic" evidence="1">
    <location>
        <begin position="246"/>
        <end position="332"/>
    </location>
</feature>
<evidence type="ECO:0000313" key="2">
    <source>
        <dbReference type="EMBL" id="KAK6762016.1"/>
    </source>
</evidence>
<keyword evidence="3" id="KW-1185">Reference proteome</keyword>
<dbReference type="Pfam" id="PF23309">
    <property type="entry name" value="DUF7083"/>
    <property type="match status" value="1"/>
</dbReference>